<dbReference type="Proteomes" id="UP000642819">
    <property type="component" value="Unassembled WGS sequence"/>
</dbReference>
<dbReference type="PROSITE" id="PS51266">
    <property type="entry name" value="ZF_CHY"/>
    <property type="match status" value="1"/>
</dbReference>
<dbReference type="InterPro" id="IPR052604">
    <property type="entry name" value="Mito_Tim_assembly_helper"/>
</dbReference>
<reference evidence="6" key="1">
    <citation type="journal article" date="2019" name="Int. J. Syst. Evol. Microbiol.">
        <title>The Global Catalogue of Microorganisms (GCM) 10K type strain sequencing project: providing services to taxonomists for standard genome sequencing and annotation.</title>
        <authorList>
            <consortium name="The Broad Institute Genomics Platform"/>
            <consortium name="The Broad Institute Genome Sequencing Center for Infectious Disease"/>
            <person name="Wu L."/>
            <person name="Ma J."/>
        </authorList>
    </citation>
    <scope>NUCLEOTIDE SEQUENCE [LARGE SCALE GENOMIC DNA]</scope>
    <source>
        <strain evidence="6">KCTC 19466</strain>
    </source>
</reference>
<keyword evidence="1" id="KW-0479">Metal-binding</keyword>
<evidence type="ECO:0000259" key="4">
    <source>
        <dbReference type="PROSITE" id="PS51266"/>
    </source>
</evidence>
<dbReference type="Pfam" id="PF05495">
    <property type="entry name" value="zf-CHY"/>
    <property type="match status" value="1"/>
</dbReference>
<dbReference type="RefSeq" id="WP_189348224.1">
    <property type="nucleotide sequence ID" value="NZ_BMXK01000001.1"/>
</dbReference>
<proteinExistence type="predicted"/>
<dbReference type="EMBL" id="BMXK01000001">
    <property type="protein sequence ID" value="GHC99552.1"/>
    <property type="molecule type" value="Genomic_DNA"/>
</dbReference>
<dbReference type="PANTHER" id="PTHR28082">
    <property type="entry name" value="ZINC FINGER PROTEIN"/>
    <property type="match status" value="1"/>
</dbReference>
<protein>
    <recommendedName>
        <fullName evidence="4">CHY-type domain-containing protein</fullName>
    </recommendedName>
</protein>
<sequence>MAGIRVRGAVVDDQTRCAHYAGELDVVAIRFYCCREYYPCHLCHEEAAGHSARVWPRGQRDEPSILCGVCRHELTIAEYLAVSGCPRCGAGFNPGCALHAHLYFG</sequence>
<dbReference type="PIRSF" id="PIRSF017292">
    <property type="entry name" value="UCP017292_Znf_CHY"/>
    <property type="match status" value="1"/>
</dbReference>
<dbReference type="PANTHER" id="PTHR28082:SF1">
    <property type="entry name" value="HELPER OF TIM PROTEIN 13"/>
    <property type="match status" value="1"/>
</dbReference>
<dbReference type="InterPro" id="IPR016694">
    <property type="entry name" value="UCP017292"/>
</dbReference>
<dbReference type="InterPro" id="IPR037274">
    <property type="entry name" value="Znf_CHY_sf"/>
</dbReference>
<keyword evidence="3" id="KW-0862">Zinc</keyword>
<evidence type="ECO:0000313" key="5">
    <source>
        <dbReference type="EMBL" id="GHC99552.1"/>
    </source>
</evidence>
<organism evidence="5 6">
    <name type="scientific">Zhihengliuella salsuginis</name>
    <dbReference type="NCBI Taxonomy" id="578222"/>
    <lineage>
        <taxon>Bacteria</taxon>
        <taxon>Bacillati</taxon>
        <taxon>Actinomycetota</taxon>
        <taxon>Actinomycetes</taxon>
        <taxon>Micrococcales</taxon>
        <taxon>Micrococcaceae</taxon>
        <taxon>Zhihengliuella</taxon>
    </lineage>
</organism>
<keyword evidence="6" id="KW-1185">Reference proteome</keyword>
<gene>
    <name evidence="5" type="ORF">GCM10008096_01830</name>
</gene>
<comment type="caution">
    <text evidence="5">The sequence shown here is derived from an EMBL/GenBank/DDBJ whole genome shotgun (WGS) entry which is preliminary data.</text>
</comment>
<feature type="domain" description="CHY-type" evidence="4">
    <location>
        <begin position="10"/>
        <end position="90"/>
    </location>
</feature>
<dbReference type="InterPro" id="IPR008913">
    <property type="entry name" value="Znf_CHY"/>
</dbReference>
<evidence type="ECO:0000313" key="6">
    <source>
        <dbReference type="Proteomes" id="UP000642819"/>
    </source>
</evidence>
<evidence type="ECO:0000256" key="2">
    <source>
        <dbReference type="ARBA" id="ARBA00022771"/>
    </source>
</evidence>
<evidence type="ECO:0000256" key="1">
    <source>
        <dbReference type="ARBA" id="ARBA00022723"/>
    </source>
</evidence>
<keyword evidence="2" id="KW-0863">Zinc-finger</keyword>
<evidence type="ECO:0000256" key="3">
    <source>
        <dbReference type="ARBA" id="ARBA00022833"/>
    </source>
</evidence>
<dbReference type="SUPFAM" id="SSF161219">
    <property type="entry name" value="CHY zinc finger-like"/>
    <property type="match status" value="1"/>
</dbReference>
<name>A0ABQ3GBQ8_9MICC</name>
<accession>A0ABQ3GBQ8</accession>